<dbReference type="Proteomes" id="UP000682733">
    <property type="component" value="Unassembled WGS sequence"/>
</dbReference>
<organism evidence="1 5">
    <name type="scientific">Didymodactylos carnosus</name>
    <dbReference type="NCBI Taxonomy" id="1234261"/>
    <lineage>
        <taxon>Eukaryota</taxon>
        <taxon>Metazoa</taxon>
        <taxon>Spiralia</taxon>
        <taxon>Gnathifera</taxon>
        <taxon>Rotifera</taxon>
        <taxon>Eurotatoria</taxon>
        <taxon>Bdelloidea</taxon>
        <taxon>Philodinida</taxon>
        <taxon>Philodinidae</taxon>
        <taxon>Didymodactylos</taxon>
    </lineage>
</organism>
<evidence type="ECO:0000313" key="5">
    <source>
        <dbReference type="Proteomes" id="UP000663829"/>
    </source>
</evidence>
<evidence type="ECO:0000313" key="1">
    <source>
        <dbReference type="EMBL" id="CAF1165623.1"/>
    </source>
</evidence>
<dbReference type="Proteomes" id="UP000663829">
    <property type="component" value="Unassembled WGS sequence"/>
</dbReference>
<dbReference type="EMBL" id="CAJOBA010058735">
    <property type="protein sequence ID" value="CAF4310515.1"/>
    <property type="molecule type" value="Genomic_DNA"/>
</dbReference>
<dbReference type="AlphaFoldDB" id="A0A814TWP0"/>
<comment type="caution">
    <text evidence="1">The sequence shown here is derived from an EMBL/GenBank/DDBJ whole genome shotgun (WGS) entry which is preliminary data.</text>
</comment>
<sequence length="103" mass="11791">MRKNGNAYFISGGVLQPNAFSGLNNLKKNYRNKYDPERLFDNLFLQQLFNQTTSNSNNTNNGRCALDNNCLFQTSQQCGLNQQCKITNKNYRLYTDNAALLPK</sequence>
<dbReference type="Proteomes" id="UP000681722">
    <property type="component" value="Unassembled WGS sequence"/>
</dbReference>
<evidence type="ECO:0000313" key="4">
    <source>
        <dbReference type="EMBL" id="CAF4310515.1"/>
    </source>
</evidence>
<dbReference type="EMBL" id="CAJNOK010036581">
    <property type="protein sequence ID" value="CAF1523745.1"/>
    <property type="molecule type" value="Genomic_DNA"/>
</dbReference>
<dbReference type="Proteomes" id="UP000677228">
    <property type="component" value="Unassembled WGS sequence"/>
</dbReference>
<evidence type="ECO:0000313" key="3">
    <source>
        <dbReference type="EMBL" id="CAF3929275.1"/>
    </source>
</evidence>
<keyword evidence="5" id="KW-1185">Reference proteome</keyword>
<evidence type="ECO:0000313" key="2">
    <source>
        <dbReference type="EMBL" id="CAF1523745.1"/>
    </source>
</evidence>
<name>A0A814TWP0_9BILA</name>
<dbReference type="EMBL" id="CAJNOQ010007347">
    <property type="protein sequence ID" value="CAF1165623.1"/>
    <property type="molecule type" value="Genomic_DNA"/>
</dbReference>
<accession>A0A814TWP0</accession>
<reference evidence="1" key="1">
    <citation type="submission" date="2021-02" db="EMBL/GenBank/DDBJ databases">
        <authorList>
            <person name="Nowell W R."/>
        </authorList>
    </citation>
    <scope>NUCLEOTIDE SEQUENCE</scope>
</reference>
<protein>
    <submittedName>
        <fullName evidence="1">Uncharacterized protein</fullName>
    </submittedName>
</protein>
<dbReference type="EMBL" id="CAJOBC010007346">
    <property type="protein sequence ID" value="CAF3929275.1"/>
    <property type="molecule type" value="Genomic_DNA"/>
</dbReference>
<gene>
    <name evidence="1" type="ORF">GPM918_LOCUS21911</name>
    <name evidence="2" type="ORF">OVA965_LOCUS37908</name>
    <name evidence="3" type="ORF">SRO942_LOCUS21909</name>
    <name evidence="4" type="ORF">TMI583_LOCUS39035</name>
</gene>
<proteinExistence type="predicted"/>